<dbReference type="SUPFAM" id="SSF81901">
    <property type="entry name" value="HCP-like"/>
    <property type="match status" value="1"/>
</dbReference>
<dbReference type="Proteomes" id="UP000245073">
    <property type="component" value="Unassembled WGS sequence"/>
</dbReference>
<evidence type="ECO:0000313" key="2">
    <source>
        <dbReference type="EMBL" id="PVM85803.1"/>
    </source>
</evidence>
<sequence>MQMKFAALFAAGALLAAAPVARAQEPTPGAQYIAAAQEAAKAGNKDEAFRQMELAAKAGNVLVAYFLGRAYEQGGDVPQDETKALAYYSQAAKGGHMDAEYRLGMRHLKGEGLPRDREKAIDYLVSADRHGSMQADAELRTIAQAEDQKLSCAKDAVARLGYERARTTTAMFADANEFVRSTGRGGDFVSVYGPTDGSLLPTSRYRAVRLLVEGYRTVREQKVSGGSSSVTFYEYEDRGDPSAQGAKDAEFVRKACGL</sequence>
<comment type="caution">
    <text evidence="2">The sequence shown here is derived from an EMBL/GenBank/DDBJ whole genome shotgun (WGS) entry which is preliminary data.</text>
</comment>
<gene>
    <name evidence="2" type="ORF">DDF67_16525</name>
</gene>
<dbReference type="EMBL" id="QDKQ01000057">
    <property type="protein sequence ID" value="PVM85803.1"/>
    <property type="molecule type" value="Genomic_DNA"/>
</dbReference>
<accession>A0A2T9JQ33</accession>
<proteinExistence type="predicted"/>
<feature type="chain" id="PRO_5015575769" description="Sel1 repeat family protein" evidence="1">
    <location>
        <begin position="24"/>
        <end position="258"/>
    </location>
</feature>
<dbReference type="Gene3D" id="1.25.40.10">
    <property type="entry name" value="Tetratricopeptide repeat domain"/>
    <property type="match status" value="1"/>
</dbReference>
<keyword evidence="1" id="KW-0732">Signal</keyword>
<evidence type="ECO:0008006" key="4">
    <source>
        <dbReference type="Google" id="ProtNLM"/>
    </source>
</evidence>
<evidence type="ECO:0000256" key="1">
    <source>
        <dbReference type="SAM" id="SignalP"/>
    </source>
</evidence>
<keyword evidence="3" id="KW-1185">Reference proteome</keyword>
<dbReference type="InterPro" id="IPR011990">
    <property type="entry name" value="TPR-like_helical_dom_sf"/>
</dbReference>
<organism evidence="2 3">
    <name type="scientific">Caulobacter endophyticus</name>
    <dbReference type="NCBI Taxonomy" id="2172652"/>
    <lineage>
        <taxon>Bacteria</taxon>
        <taxon>Pseudomonadati</taxon>
        <taxon>Pseudomonadota</taxon>
        <taxon>Alphaproteobacteria</taxon>
        <taxon>Caulobacterales</taxon>
        <taxon>Caulobacteraceae</taxon>
        <taxon>Caulobacter</taxon>
    </lineage>
</organism>
<name>A0A2T9JQ33_9CAUL</name>
<dbReference type="AlphaFoldDB" id="A0A2T9JQ33"/>
<dbReference type="InterPro" id="IPR006597">
    <property type="entry name" value="Sel1-like"/>
</dbReference>
<protein>
    <recommendedName>
        <fullName evidence="4">Sel1 repeat family protein</fullName>
    </recommendedName>
</protein>
<evidence type="ECO:0000313" key="3">
    <source>
        <dbReference type="Proteomes" id="UP000245073"/>
    </source>
</evidence>
<dbReference type="InterPro" id="IPR052945">
    <property type="entry name" value="Mitotic_Regulator"/>
</dbReference>
<feature type="signal peptide" evidence="1">
    <location>
        <begin position="1"/>
        <end position="23"/>
    </location>
</feature>
<dbReference type="PANTHER" id="PTHR43628">
    <property type="entry name" value="ACTIVATOR OF C KINASE PROTEIN 1-RELATED"/>
    <property type="match status" value="1"/>
</dbReference>
<dbReference type="Pfam" id="PF08238">
    <property type="entry name" value="Sel1"/>
    <property type="match status" value="2"/>
</dbReference>
<dbReference type="PANTHER" id="PTHR43628:SF1">
    <property type="entry name" value="CHITIN SYNTHASE REGULATORY FACTOR 2-RELATED"/>
    <property type="match status" value="1"/>
</dbReference>
<reference evidence="2 3" key="1">
    <citation type="submission" date="2018-04" db="EMBL/GenBank/DDBJ databases">
        <title>The genome sequence of Caulobacter sp. 744.</title>
        <authorList>
            <person name="Gao J."/>
            <person name="Sun J."/>
        </authorList>
    </citation>
    <scope>NUCLEOTIDE SEQUENCE [LARGE SCALE GENOMIC DNA]</scope>
    <source>
        <strain evidence="2 3">774</strain>
    </source>
</reference>
<dbReference type="SMART" id="SM00671">
    <property type="entry name" value="SEL1"/>
    <property type="match status" value="2"/>
</dbReference>